<name>T1H2C3_MEGSC</name>
<dbReference type="EMBL" id="CAQQ02376257">
    <property type="status" value="NOT_ANNOTATED_CDS"/>
    <property type="molecule type" value="Genomic_DNA"/>
</dbReference>
<dbReference type="HOGENOM" id="CLU_2592479_0_0_1"/>
<reference evidence="1" key="2">
    <citation type="submission" date="2015-06" db="UniProtKB">
        <authorList>
            <consortium name="EnsemblMetazoa"/>
        </authorList>
    </citation>
    <scope>IDENTIFICATION</scope>
</reference>
<keyword evidence="2" id="KW-1185">Reference proteome</keyword>
<evidence type="ECO:0000313" key="1">
    <source>
        <dbReference type="EnsemblMetazoa" id="MESCA010363-PA"/>
    </source>
</evidence>
<organism evidence="1 2">
    <name type="scientific">Megaselia scalaris</name>
    <name type="common">Humpbacked fly</name>
    <name type="synonym">Phora scalaris</name>
    <dbReference type="NCBI Taxonomy" id="36166"/>
    <lineage>
        <taxon>Eukaryota</taxon>
        <taxon>Metazoa</taxon>
        <taxon>Ecdysozoa</taxon>
        <taxon>Arthropoda</taxon>
        <taxon>Hexapoda</taxon>
        <taxon>Insecta</taxon>
        <taxon>Pterygota</taxon>
        <taxon>Neoptera</taxon>
        <taxon>Endopterygota</taxon>
        <taxon>Diptera</taxon>
        <taxon>Brachycera</taxon>
        <taxon>Muscomorpha</taxon>
        <taxon>Platypezoidea</taxon>
        <taxon>Phoridae</taxon>
        <taxon>Megaseliini</taxon>
        <taxon>Megaselia</taxon>
    </lineage>
</organism>
<proteinExistence type="predicted"/>
<dbReference type="EMBL" id="CAQQ02376258">
    <property type="status" value="NOT_ANNOTATED_CDS"/>
    <property type="molecule type" value="Genomic_DNA"/>
</dbReference>
<accession>T1H2C3</accession>
<reference evidence="2" key="1">
    <citation type="submission" date="2013-02" db="EMBL/GenBank/DDBJ databases">
        <authorList>
            <person name="Hughes D."/>
        </authorList>
    </citation>
    <scope>NUCLEOTIDE SEQUENCE</scope>
    <source>
        <strain>Durham</strain>
        <strain evidence="2">NC isolate 2 -- Noor lab</strain>
    </source>
</reference>
<dbReference type="Proteomes" id="UP000015102">
    <property type="component" value="Unassembled WGS sequence"/>
</dbReference>
<protein>
    <submittedName>
        <fullName evidence="1">Uncharacterized protein</fullName>
    </submittedName>
</protein>
<dbReference type="AlphaFoldDB" id="T1H2C3"/>
<sequence length="80" mass="9564">MKEYVWFIHEIKTDLKGKEDFVSKDTRAVDVFNCSMSYFYKNVLKILQKRCAIPCNEKFWHPREAHQTIPNDASEHLKLC</sequence>
<dbReference type="EnsemblMetazoa" id="MESCA010363-RA">
    <property type="protein sequence ID" value="MESCA010363-PA"/>
    <property type="gene ID" value="MESCA010363"/>
</dbReference>
<evidence type="ECO:0000313" key="2">
    <source>
        <dbReference type="Proteomes" id="UP000015102"/>
    </source>
</evidence>